<feature type="domain" description="Beta-mannosidase-like galactose-binding" evidence="7">
    <location>
        <begin position="28"/>
        <end position="181"/>
    </location>
</feature>
<dbReference type="SUPFAM" id="SSF49303">
    <property type="entry name" value="beta-Galactosidase/glucuronidase domain"/>
    <property type="match status" value="1"/>
</dbReference>
<evidence type="ECO:0000256" key="1">
    <source>
        <dbReference type="ARBA" id="ARBA00000829"/>
    </source>
</evidence>
<dbReference type="GO" id="GO:0004567">
    <property type="term" value="F:beta-mannosidase activity"/>
    <property type="evidence" value="ECO:0007669"/>
    <property type="project" value="UniProtKB-EC"/>
</dbReference>
<dbReference type="PANTHER" id="PTHR43730:SF1">
    <property type="entry name" value="BETA-MANNOSIDASE"/>
    <property type="match status" value="1"/>
</dbReference>
<comment type="similarity">
    <text evidence="2">Belongs to the glycosyl hydrolase 2 family.</text>
</comment>
<dbReference type="Gene3D" id="2.60.120.260">
    <property type="entry name" value="Galactose-binding domain-like"/>
    <property type="match status" value="1"/>
</dbReference>
<comment type="catalytic activity">
    <reaction evidence="1">
        <text>Hydrolysis of terminal, non-reducing beta-D-mannose residues in beta-D-mannosides.</text>
        <dbReference type="EC" id="3.2.1.25"/>
    </reaction>
</comment>
<dbReference type="SUPFAM" id="SSF51445">
    <property type="entry name" value="(Trans)glycosidases"/>
    <property type="match status" value="1"/>
</dbReference>
<dbReference type="RefSeq" id="WP_139074946.1">
    <property type="nucleotide sequence ID" value="NZ_VDFU01000001.1"/>
</dbReference>
<dbReference type="EMBL" id="VDFU01000001">
    <property type="protein sequence ID" value="TNC53022.1"/>
    <property type="molecule type" value="Genomic_DNA"/>
</dbReference>
<evidence type="ECO:0000259" key="7">
    <source>
        <dbReference type="Pfam" id="PF22666"/>
    </source>
</evidence>
<evidence type="ECO:0000256" key="3">
    <source>
        <dbReference type="ARBA" id="ARBA00012754"/>
    </source>
</evidence>
<dbReference type="InterPro" id="IPR017853">
    <property type="entry name" value="GH"/>
</dbReference>
<dbReference type="SUPFAM" id="SSF49785">
    <property type="entry name" value="Galactose-binding domain-like"/>
    <property type="match status" value="1"/>
</dbReference>
<sequence length="822" mass="91726">MPLTSHALPTEWVLRGTGPSLPPGLPDSIPAEVPGVVHMDLLAAGLLPDPFLDSNEIAQDWVGRQDWTYRTTFDWAGHDPRVDLVFEGLDTFATVTLNGHSLGETRNMNRIYRLDITPHLREGANRLEVAFRSAWAEGKDLAKQVAPRPANYPGPANLTRKMACNFGWDWGPTVVTAGIWKPVRLESWSVARLSEVRPTVSLAGGQGTVEIDVVVELLDPDVPLTVEAGVAGVTARAVVDPATGRARLVLLVADPQLWWPHGLGDQPLYGLSVRLTSSQVQLDQWTRRVGFRSIRLDTSPDVHGSAFALVVNEVPVWVRGANWIPDDIFLPRVSPERYRTRVAQAKAANINLLRVWGGGIYETDAFYDACDEAGILVWQDFLFACAAYPEEGELPAEIEAEARDNIVRLMPHASLAIWNGNNENIWGWFDWGWREPLGDLSWGLGYYLDLLPRLVAELDPARAYWAGSPYSGSMDIHPNDPDHGCTHVWDVWNEKGYEHYGDSVPRLVSEFGWQAPPTWATLSASVRGPLSPDSSGVLHHQKATNGNDKLLRGLDGHLPRPSSMDDWHFVTQLNQARAIALAVEHWRSHRPRCMGAIVWQLNDCWPVTSWSAIDSRGQRKPLWYALRRIFAPHLLTIQPRGDGLAAVAINDAPMFWRVPVHLRRLSFDGTVLAEHRHWRLCVDRFTAEELPIPPEIATPGDSARELIVATMGDCTATHYFAEDVHLALPPPDFSVTLHRHQAGCLVEIEARTLLKDLCFFADRLDPEAEADEMLITLLPGERRTIDVRSDRQFDLIALTGPPVLRCANDLFGLETRRPISES</sequence>
<dbReference type="Proteomes" id="UP000305887">
    <property type="component" value="Unassembled WGS sequence"/>
</dbReference>
<dbReference type="GO" id="GO:0006516">
    <property type="term" value="P:glycoprotein catabolic process"/>
    <property type="evidence" value="ECO:0007669"/>
    <property type="project" value="TreeGrafter"/>
</dbReference>
<organism evidence="8 9">
    <name type="scientific">Rubellimicrobium rubrum</name>
    <dbReference type="NCBI Taxonomy" id="2585369"/>
    <lineage>
        <taxon>Bacteria</taxon>
        <taxon>Pseudomonadati</taxon>
        <taxon>Pseudomonadota</taxon>
        <taxon>Alphaproteobacteria</taxon>
        <taxon>Rhodobacterales</taxon>
        <taxon>Roseobacteraceae</taxon>
        <taxon>Rubellimicrobium</taxon>
    </lineage>
</organism>
<evidence type="ECO:0000256" key="2">
    <source>
        <dbReference type="ARBA" id="ARBA00007401"/>
    </source>
</evidence>
<dbReference type="InterPro" id="IPR013783">
    <property type="entry name" value="Ig-like_fold"/>
</dbReference>
<keyword evidence="9" id="KW-1185">Reference proteome</keyword>
<evidence type="ECO:0000259" key="6">
    <source>
        <dbReference type="Pfam" id="PF00703"/>
    </source>
</evidence>
<dbReference type="EC" id="3.2.1.25" evidence="3"/>
<dbReference type="InterPro" id="IPR050887">
    <property type="entry name" value="Beta-mannosidase_GH2"/>
</dbReference>
<dbReference type="InterPro" id="IPR054593">
    <property type="entry name" value="Beta-mannosidase-like_N2"/>
</dbReference>
<dbReference type="OrthoDB" id="9758603at2"/>
<dbReference type="AlphaFoldDB" id="A0A5C4N9R2"/>
<dbReference type="PANTHER" id="PTHR43730">
    <property type="entry name" value="BETA-MANNOSIDASE"/>
    <property type="match status" value="1"/>
</dbReference>
<dbReference type="GO" id="GO:0005975">
    <property type="term" value="P:carbohydrate metabolic process"/>
    <property type="evidence" value="ECO:0007669"/>
    <property type="project" value="InterPro"/>
</dbReference>
<name>A0A5C4N9R2_9RHOB</name>
<dbReference type="Pfam" id="PF00703">
    <property type="entry name" value="Glyco_hydro_2"/>
    <property type="match status" value="1"/>
</dbReference>
<gene>
    <name evidence="8" type="ORF">FHG66_01675</name>
</gene>
<dbReference type="FunFam" id="3.20.20.80:FF:000050">
    <property type="entry name" value="Beta-mannosidase B"/>
    <property type="match status" value="1"/>
</dbReference>
<keyword evidence="5" id="KW-0326">Glycosidase</keyword>
<comment type="caution">
    <text evidence="8">The sequence shown here is derived from an EMBL/GenBank/DDBJ whole genome shotgun (WGS) entry which is preliminary data.</text>
</comment>
<dbReference type="Gene3D" id="3.20.20.80">
    <property type="entry name" value="Glycosidases"/>
    <property type="match status" value="1"/>
</dbReference>
<protein>
    <recommendedName>
        <fullName evidence="3">beta-mannosidase</fullName>
        <ecNumber evidence="3">3.2.1.25</ecNumber>
    </recommendedName>
</protein>
<feature type="domain" description="Glycoside hydrolase family 2 immunoglobulin-like beta-sandwich" evidence="6">
    <location>
        <begin position="209"/>
        <end position="292"/>
    </location>
</feature>
<dbReference type="InterPro" id="IPR006102">
    <property type="entry name" value="Ig-like_GH2"/>
</dbReference>
<evidence type="ECO:0000256" key="4">
    <source>
        <dbReference type="ARBA" id="ARBA00022801"/>
    </source>
</evidence>
<evidence type="ECO:0000313" key="9">
    <source>
        <dbReference type="Proteomes" id="UP000305887"/>
    </source>
</evidence>
<dbReference type="Gene3D" id="2.60.40.10">
    <property type="entry name" value="Immunoglobulins"/>
    <property type="match status" value="1"/>
</dbReference>
<reference evidence="8 9" key="1">
    <citation type="submission" date="2019-06" db="EMBL/GenBank/DDBJ databases">
        <title>YIM 131921 draft genome.</title>
        <authorList>
            <person name="Jiang L."/>
        </authorList>
    </citation>
    <scope>NUCLEOTIDE SEQUENCE [LARGE SCALE GENOMIC DNA]</scope>
    <source>
        <strain evidence="8 9">YIM 131921</strain>
    </source>
</reference>
<dbReference type="Pfam" id="PF22666">
    <property type="entry name" value="Glyco_hydro_2_N2"/>
    <property type="match status" value="1"/>
</dbReference>
<proteinExistence type="inferred from homology"/>
<accession>A0A5C4N9R2</accession>
<evidence type="ECO:0000313" key="8">
    <source>
        <dbReference type="EMBL" id="TNC53022.1"/>
    </source>
</evidence>
<dbReference type="InterPro" id="IPR008979">
    <property type="entry name" value="Galactose-bd-like_sf"/>
</dbReference>
<keyword evidence="4 8" id="KW-0378">Hydrolase</keyword>
<evidence type="ECO:0000256" key="5">
    <source>
        <dbReference type="ARBA" id="ARBA00023295"/>
    </source>
</evidence>
<dbReference type="InterPro" id="IPR036156">
    <property type="entry name" value="Beta-gal/glucu_dom_sf"/>
</dbReference>